<feature type="domain" description="UCH catalytic" evidence="9">
    <location>
        <begin position="1"/>
        <end position="186"/>
    </location>
</feature>
<evidence type="ECO:0000256" key="7">
    <source>
        <dbReference type="PROSITE-ProRule" id="PRU01393"/>
    </source>
</evidence>
<comment type="caution">
    <text evidence="10">The sequence shown here is derived from an EMBL/GenBank/DDBJ whole genome shotgun (WGS) entry which is preliminary data.</text>
</comment>
<evidence type="ECO:0000256" key="8">
    <source>
        <dbReference type="RuleBase" id="RU361215"/>
    </source>
</evidence>
<comment type="similarity">
    <text evidence="2 7 8">Belongs to the peptidase C12 family.</text>
</comment>
<evidence type="ECO:0000256" key="5">
    <source>
        <dbReference type="ARBA" id="ARBA00022801"/>
    </source>
</evidence>
<gene>
    <name evidence="10" type="ORF">EVOR1521_LOCUS1975</name>
</gene>
<proteinExistence type="inferred from homology"/>
<evidence type="ECO:0000313" key="10">
    <source>
        <dbReference type="EMBL" id="CAJ1371720.1"/>
    </source>
</evidence>
<dbReference type="EMBL" id="CAUJNA010000095">
    <property type="protein sequence ID" value="CAJ1371720.1"/>
    <property type="molecule type" value="Genomic_DNA"/>
</dbReference>
<feature type="active site" description="Nucleophile" evidence="7">
    <location>
        <position position="52"/>
    </location>
</feature>
<evidence type="ECO:0000256" key="4">
    <source>
        <dbReference type="ARBA" id="ARBA00022786"/>
    </source>
</evidence>
<evidence type="ECO:0000256" key="1">
    <source>
        <dbReference type="ARBA" id="ARBA00000707"/>
    </source>
</evidence>
<dbReference type="InterPro" id="IPR038765">
    <property type="entry name" value="Papain-like_cys_pep_sf"/>
</dbReference>
<keyword evidence="11" id="KW-1185">Reference proteome</keyword>
<accession>A0AA36HM69</accession>
<evidence type="ECO:0000256" key="6">
    <source>
        <dbReference type="ARBA" id="ARBA00022807"/>
    </source>
</evidence>
<reference evidence="10" key="1">
    <citation type="submission" date="2023-08" db="EMBL/GenBank/DDBJ databases">
        <authorList>
            <person name="Chen Y."/>
            <person name="Shah S."/>
            <person name="Dougan E. K."/>
            <person name="Thang M."/>
            <person name="Chan C."/>
        </authorList>
    </citation>
    <scope>NUCLEOTIDE SEQUENCE</scope>
</reference>
<dbReference type="InterPro" id="IPR001578">
    <property type="entry name" value="Peptidase_C12_UCH"/>
</dbReference>
<keyword evidence="3 7" id="KW-0645">Protease</keyword>
<keyword evidence="6 7" id="KW-0788">Thiol protease</keyword>
<dbReference type="PRINTS" id="PR00707">
    <property type="entry name" value="UBCTHYDRLASE"/>
</dbReference>
<dbReference type="PROSITE" id="PS52048">
    <property type="entry name" value="UCH_DOMAIN"/>
    <property type="match status" value="1"/>
</dbReference>
<dbReference type="GO" id="GO:0004843">
    <property type="term" value="F:cysteine-type deubiquitinase activity"/>
    <property type="evidence" value="ECO:0007669"/>
    <property type="project" value="UniProtKB-UniRule"/>
</dbReference>
<feature type="site" description="Transition state stabilizer" evidence="7">
    <location>
        <position position="46"/>
    </location>
</feature>
<dbReference type="PANTHER" id="PTHR10589">
    <property type="entry name" value="UBIQUITIN CARBOXYL-TERMINAL HYDROLASE"/>
    <property type="match status" value="1"/>
</dbReference>
<dbReference type="AlphaFoldDB" id="A0AA36HM69"/>
<keyword evidence="4 7" id="KW-0833">Ubl conjugation pathway</keyword>
<comment type="catalytic activity">
    <reaction evidence="1 7 8">
        <text>Thiol-dependent hydrolysis of ester, thioester, amide, peptide and isopeptide bonds formed by the C-terminal Gly of ubiquitin (a 76-residue protein attached to proteins as an intracellular targeting signal).</text>
        <dbReference type="EC" id="3.4.19.12"/>
    </reaction>
</comment>
<dbReference type="Pfam" id="PF01088">
    <property type="entry name" value="Peptidase_C12"/>
    <property type="match status" value="1"/>
</dbReference>
<keyword evidence="5 7" id="KW-0378">Hydrolase</keyword>
<dbReference type="EC" id="3.4.19.12" evidence="8"/>
<organism evidence="10 11">
    <name type="scientific">Effrenium voratum</name>
    <dbReference type="NCBI Taxonomy" id="2562239"/>
    <lineage>
        <taxon>Eukaryota</taxon>
        <taxon>Sar</taxon>
        <taxon>Alveolata</taxon>
        <taxon>Dinophyceae</taxon>
        <taxon>Suessiales</taxon>
        <taxon>Symbiodiniaceae</taxon>
        <taxon>Effrenium</taxon>
    </lineage>
</organism>
<dbReference type="GO" id="GO:0006511">
    <property type="term" value="P:ubiquitin-dependent protein catabolic process"/>
    <property type="evidence" value="ECO:0007669"/>
    <property type="project" value="UniProtKB-UniRule"/>
</dbReference>
<dbReference type="PANTHER" id="PTHR10589:SF17">
    <property type="entry name" value="UBIQUITIN CARBOXYL-TERMINAL HYDROLASE"/>
    <property type="match status" value="1"/>
</dbReference>
<evidence type="ECO:0000313" key="11">
    <source>
        <dbReference type="Proteomes" id="UP001178507"/>
    </source>
</evidence>
<feature type="site" description="Important for enzyme activity" evidence="7">
    <location>
        <position position="141"/>
    </location>
</feature>
<dbReference type="Proteomes" id="UP001178507">
    <property type="component" value="Unassembled WGS sequence"/>
</dbReference>
<name>A0AA36HM69_9DINO</name>
<dbReference type="GO" id="GO:0005737">
    <property type="term" value="C:cytoplasm"/>
    <property type="evidence" value="ECO:0007669"/>
    <property type="project" value="TreeGrafter"/>
</dbReference>
<dbReference type="GO" id="GO:0016579">
    <property type="term" value="P:protein deubiquitination"/>
    <property type="evidence" value="ECO:0007669"/>
    <property type="project" value="TreeGrafter"/>
</dbReference>
<evidence type="ECO:0000256" key="2">
    <source>
        <dbReference type="ARBA" id="ARBA00009326"/>
    </source>
</evidence>
<protein>
    <recommendedName>
        <fullName evidence="8">Ubiquitin carboxyl-terminal hydrolase</fullName>
        <ecNumber evidence="8">3.4.19.12</ecNumber>
    </recommendedName>
</protein>
<feature type="active site" description="Proton donor" evidence="7">
    <location>
        <position position="126"/>
    </location>
</feature>
<dbReference type="InterPro" id="IPR036959">
    <property type="entry name" value="Peptidase_C12_UCH_sf"/>
</dbReference>
<evidence type="ECO:0000259" key="9">
    <source>
        <dbReference type="PROSITE" id="PS52048"/>
    </source>
</evidence>
<dbReference type="Gene3D" id="3.40.532.10">
    <property type="entry name" value="Peptidase C12, ubiquitin carboxyl-terminal hydrolase"/>
    <property type="match status" value="1"/>
</dbReference>
<sequence>MVPPERLAVTLLYQCSDNIRKFKEEQRRVIEANGQSLSPKLVYLKQYVGNACGTIACLHSIGNSSEALGISPESPIGKFLETIKGKTPQDAGLALVDATDLHSASEASARGGQTAAPEAHADVDAHFICFVEKDGDLYELDGNKAFPINHGPTDGDLLGTAGRVIKANFMDKDPESINFNMMALVKG</sequence>
<dbReference type="SUPFAM" id="SSF54001">
    <property type="entry name" value="Cysteine proteinases"/>
    <property type="match status" value="1"/>
</dbReference>
<evidence type="ECO:0000256" key="3">
    <source>
        <dbReference type="ARBA" id="ARBA00022670"/>
    </source>
</evidence>